<name>A0A5K7XM13_9BACT</name>
<reference evidence="2" key="1">
    <citation type="submission" date="2019-10" db="EMBL/GenBank/DDBJ databases">
        <title>Lacipirellula parvula gen. nov., sp. nov., representing a lineage of planctomycetes widespread in freshwater anoxic habitats, and description of the family Lacipirellulaceae.</title>
        <authorList>
            <person name="Dedysh S.N."/>
            <person name="Kulichevskaya I.S."/>
            <person name="Beletsky A.V."/>
            <person name="Rakitin A.L."/>
            <person name="Mardanov A.V."/>
            <person name="Ivanova A.A."/>
            <person name="Saltykova V.X."/>
            <person name="Rijpstra W.I.C."/>
            <person name="Sinninghe Damste J.S."/>
            <person name="Ravin N.V."/>
        </authorList>
    </citation>
    <scope>NUCLEOTIDE SEQUENCE [LARGE SCALE GENOMIC DNA]</scope>
    <source>
        <strain evidence="2">PX69</strain>
    </source>
</reference>
<dbReference type="EMBL" id="AP021861">
    <property type="protein sequence ID" value="BBO35593.1"/>
    <property type="molecule type" value="Genomic_DNA"/>
</dbReference>
<gene>
    <name evidence="1" type="ORF">PLANPX_5205</name>
</gene>
<proteinExistence type="predicted"/>
<accession>A0A5K7XM13</accession>
<evidence type="ECO:0000313" key="2">
    <source>
        <dbReference type="Proteomes" id="UP000326837"/>
    </source>
</evidence>
<sequence>MTDLGHIVVHVERDSKAYSAGVRDLDLLVAVEGVRVVASESSTGAPLEFSNALADVLEKVGAEVECTFFSTDSGTSKVVALFVHPILIDGVISSDLAPPGRLTQGLCSPWLADYRECGCYYWAASRPDFVNARLEGAGGASGNSWMQRDRTIRNRPDARPYPNSPTPDLTHFTYQELYLEWQSKLKFVVRGQDSE</sequence>
<keyword evidence="2" id="KW-1185">Reference proteome</keyword>
<dbReference type="Gene3D" id="2.30.42.10">
    <property type="match status" value="1"/>
</dbReference>
<dbReference type="Proteomes" id="UP000326837">
    <property type="component" value="Chromosome"/>
</dbReference>
<evidence type="ECO:0000313" key="1">
    <source>
        <dbReference type="EMBL" id="BBO35593.1"/>
    </source>
</evidence>
<evidence type="ECO:0008006" key="3">
    <source>
        <dbReference type="Google" id="ProtNLM"/>
    </source>
</evidence>
<protein>
    <recommendedName>
        <fullName evidence="3">PDZ domain-containing protein</fullName>
    </recommendedName>
</protein>
<dbReference type="AlphaFoldDB" id="A0A5K7XM13"/>
<dbReference type="InterPro" id="IPR036034">
    <property type="entry name" value="PDZ_sf"/>
</dbReference>
<organism evidence="1 2">
    <name type="scientific">Lacipirellula parvula</name>
    <dbReference type="NCBI Taxonomy" id="2650471"/>
    <lineage>
        <taxon>Bacteria</taxon>
        <taxon>Pseudomonadati</taxon>
        <taxon>Planctomycetota</taxon>
        <taxon>Planctomycetia</taxon>
        <taxon>Pirellulales</taxon>
        <taxon>Lacipirellulaceae</taxon>
        <taxon>Lacipirellula</taxon>
    </lineage>
</organism>
<dbReference type="RefSeq" id="WP_152100940.1">
    <property type="nucleotide sequence ID" value="NZ_AP021861.1"/>
</dbReference>
<dbReference type="KEGG" id="lpav:PLANPX_5205"/>